<evidence type="ECO:0000313" key="3">
    <source>
        <dbReference type="Proteomes" id="UP000886595"/>
    </source>
</evidence>
<organism evidence="2 3">
    <name type="scientific">Brassica carinata</name>
    <name type="common">Ethiopian mustard</name>
    <name type="synonym">Abyssinian cabbage</name>
    <dbReference type="NCBI Taxonomy" id="52824"/>
    <lineage>
        <taxon>Eukaryota</taxon>
        <taxon>Viridiplantae</taxon>
        <taxon>Streptophyta</taxon>
        <taxon>Embryophyta</taxon>
        <taxon>Tracheophyta</taxon>
        <taxon>Spermatophyta</taxon>
        <taxon>Magnoliopsida</taxon>
        <taxon>eudicotyledons</taxon>
        <taxon>Gunneridae</taxon>
        <taxon>Pentapetalae</taxon>
        <taxon>rosids</taxon>
        <taxon>malvids</taxon>
        <taxon>Brassicales</taxon>
        <taxon>Brassicaceae</taxon>
        <taxon>Brassiceae</taxon>
        <taxon>Brassica</taxon>
    </lineage>
</organism>
<evidence type="ECO:0000313" key="2">
    <source>
        <dbReference type="EMBL" id="KAG2330093.1"/>
    </source>
</evidence>
<dbReference type="OrthoDB" id="10563060at2759"/>
<dbReference type="Proteomes" id="UP000886595">
    <property type="component" value="Unassembled WGS sequence"/>
</dbReference>
<keyword evidence="3" id="KW-1185">Reference proteome</keyword>
<evidence type="ECO:0000256" key="1">
    <source>
        <dbReference type="SAM" id="MobiDB-lite"/>
    </source>
</evidence>
<feature type="region of interest" description="Disordered" evidence="1">
    <location>
        <begin position="50"/>
        <end position="96"/>
    </location>
</feature>
<gene>
    <name evidence="2" type="ORF">Bca52824_001273</name>
</gene>
<feature type="compositionally biased region" description="Polar residues" evidence="1">
    <location>
        <begin position="53"/>
        <end position="66"/>
    </location>
</feature>
<reference evidence="2 3" key="1">
    <citation type="submission" date="2020-02" db="EMBL/GenBank/DDBJ databases">
        <authorList>
            <person name="Ma Q."/>
            <person name="Huang Y."/>
            <person name="Song X."/>
            <person name="Pei D."/>
        </authorList>
    </citation>
    <scope>NUCLEOTIDE SEQUENCE [LARGE SCALE GENOMIC DNA]</scope>
    <source>
        <strain evidence="2">Sxm20200214</strain>
        <tissue evidence="2">Leaf</tissue>
    </source>
</reference>
<dbReference type="AlphaFoldDB" id="A0A8X7WFR6"/>
<proteinExistence type="predicted"/>
<comment type="caution">
    <text evidence="2">The sequence shown here is derived from an EMBL/GenBank/DDBJ whole genome shotgun (WGS) entry which is preliminary data.</text>
</comment>
<sequence>MTVGGMTKEDLQRCFKDIADGMREGFGMCLKEFKHLSDRVAALEKMVDITKKGNGTSSDDLQNTTSPPKPTHEPRVGTSPNTSQNILSRKSRKKKN</sequence>
<dbReference type="EMBL" id="JAAMPC010000001">
    <property type="protein sequence ID" value="KAG2330093.1"/>
    <property type="molecule type" value="Genomic_DNA"/>
</dbReference>
<protein>
    <submittedName>
        <fullName evidence="2">Uncharacterized protein</fullName>
    </submittedName>
</protein>
<accession>A0A8X7WFR6</accession>
<name>A0A8X7WFR6_BRACI</name>
<feature type="compositionally biased region" description="Polar residues" evidence="1">
    <location>
        <begin position="78"/>
        <end position="88"/>
    </location>
</feature>